<organism evidence="1 2">
    <name type="scientific">Nephila pilipes</name>
    <name type="common">Giant wood spider</name>
    <name type="synonym">Nephila maculata</name>
    <dbReference type="NCBI Taxonomy" id="299642"/>
    <lineage>
        <taxon>Eukaryota</taxon>
        <taxon>Metazoa</taxon>
        <taxon>Ecdysozoa</taxon>
        <taxon>Arthropoda</taxon>
        <taxon>Chelicerata</taxon>
        <taxon>Arachnida</taxon>
        <taxon>Araneae</taxon>
        <taxon>Araneomorphae</taxon>
        <taxon>Entelegynae</taxon>
        <taxon>Araneoidea</taxon>
        <taxon>Nephilidae</taxon>
        <taxon>Nephila</taxon>
    </lineage>
</organism>
<evidence type="ECO:0000313" key="1">
    <source>
        <dbReference type="EMBL" id="GFT92684.1"/>
    </source>
</evidence>
<comment type="caution">
    <text evidence="1">The sequence shown here is derived from an EMBL/GenBank/DDBJ whole genome shotgun (WGS) entry which is preliminary data.</text>
</comment>
<reference evidence="1" key="1">
    <citation type="submission" date="2020-08" db="EMBL/GenBank/DDBJ databases">
        <title>Multicomponent nature underlies the extraordinary mechanical properties of spider dragline silk.</title>
        <authorList>
            <person name="Kono N."/>
            <person name="Nakamura H."/>
            <person name="Mori M."/>
            <person name="Yoshida Y."/>
            <person name="Ohtoshi R."/>
            <person name="Malay A.D."/>
            <person name="Moran D.A.P."/>
            <person name="Tomita M."/>
            <person name="Numata K."/>
            <person name="Arakawa K."/>
        </authorList>
    </citation>
    <scope>NUCLEOTIDE SEQUENCE</scope>
</reference>
<name>A0A8X6U8Q0_NEPPI</name>
<keyword evidence="2" id="KW-1185">Reference proteome</keyword>
<dbReference type="Proteomes" id="UP000887013">
    <property type="component" value="Unassembled WGS sequence"/>
</dbReference>
<dbReference type="EMBL" id="BMAW01025480">
    <property type="protein sequence ID" value="GFT92684.1"/>
    <property type="molecule type" value="Genomic_DNA"/>
</dbReference>
<sequence>TKLQQPCVSPETNCPNFFLDWLPCGRSPVAIYTLRRVTEAMRFITLEFDISCIFNIPMLHHLKISHIHHSQTSSGALLPISFSLPILLQNFQPSNESLDQQSDGSKV</sequence>
<accession>A0A8X6U8Q0</accession>
<dbReference type="AlphaFoldDB" id="A0A8X6U8Q0"/>
<feature type="non-terminal residue" evidence="1">
    <location>
        <position position="1"/>
    </location>
</feature>
<proteinExistence type="predicted"/>
<gene>
    <name evidence="1" type="ORF">NPIL_199551</name>
</gene>
<evidence type="ECO:0000313" key="2">
    <source>
        <dbReference type="Proteomes" id="UP000887013"/>
    </source>
</evidence>
<protein>
    <submittedName>
        <fullName evidence="1">Uncharacterized protein</fullName>
    </submittedName>
</protein>